<dbReference type="RefSeq" id="WP_252915274.1">
    <property type="nucleotide sequence ID" value="NZ_JAAAML010000001.1"/>
</dbReference>
<feature type="compositionally biased region" description="Polar residues" evidence="1">
    <location>
        <begin position="51"/>
        <end position="60"/>
    </location>
</feature>
<reference evidence="2 3" key="1">
    <citation type="submission" date="2020-01" db="EMBL/GenBank/DDBJ databases">
        <title>Genomes of bacteria type strains.</title>
        <authorList>
            <person name="Chen J."/>
            <person name="Zhu S."/>
            <person name="Yang J."/>
        </authorList>
    </citation>
    <scope>NUCLEOTIDE SEQUENCE [LARGE SCALE GENOMIC DNA]</scope>
    <source>
        <strain evidence="2 3">DSM 16655</strain>
    </source>
</reference>
<accession>A0ABT1CRN9</accession>
<proteinExistence type="predicted"/>
<sequence length="117" mass="13305">MKDDFAAEAFFKDLVSKRARAEFADKTRIEAANTAAEKIVEQIEIEKINAGVNNSGGESRNTLKKDRPSNRRKVVKKAARDIATGLIDAIAKEGNHLNTVRRRIDDWCRRRINRIKL</sequence>
<dbReference type="EMBL" id="JAAAML010000001">
    <property type="protein sequence ID" value="MCO6408036.1"/>
    <property type="molecule type" value="Genomic_DNA"/>
</dbReference>
<comment type="caution">
    <text evidence="2">The sequence shown here is derived from an EMBL/GenBank/DDBJ whole genome shotgun (WGS) entry which is preliminary data.</text>
</comment>
<feature type="region of interest" description="Disordered" evidence="1">
    <location>
        <begin position="50"/>
        <end position="75"/>
    </location>
</feature>
<gene>
    <name evidence="2" type="ORF">GTW23_07590</name>
</gene>
<evidence type="ECO:0000256" key="1">
    <source>
        <dbReference type="SAM" id="MobiDB-lite"/>
    </source>
</evidence>
<evidence type="ECO:0000313" key="2">
    <source>
        <dbReference type="EMBL" id="MCO6408036.1"/>
    </source>
</evidence>
<keyword evidence="3" id="KW-1185">Reference proteome</keyword>
<organism evidence="2 3">
    <name type="scientific">Hoeflea alexandrii</name>
    <dbReference type="NCBI Taxonomy" id="288436"/>
    <lineage>
        <taxon>Bacteria</taxon>
        <taxon>Pseudomonadati</taxon>
        <taxon>Pseudomonadota</taxon>
        <taxon>Alphaproteobacteria</taxon>
        <taxon>Hyphomicrobiales</taxon>
        <taxon>Rhizobiaceae</taxon>
        <taxon>Hoeflea</taxon>
    </lineage>
</organism>
<dbReference type="Proteomes" id="UP001320715">
    <property type="component" value="Unassembled WGS sequence"/>
</dbReference>
<evidence type="ECO:0000313" key="3">
    <source>
        <dbReference type="Proteomes" id="UP001320715"/>
    </source>
</evidence>
<name>A0ABT1CRN9_9HYPH</name>
<protein>
    <submittedName>
        <fullName evidence="2">Uncharacterized protein</fullName>
    </submittedName>
</protein>